<proteinExistence type="predicted"/>
<gene>
    <name evidence="3" type="ORF">NJT12_22490</name>
</gene>
<dbReference type="InterPro" id="IPR036380">
    <property type="entry name" value="Isochorismatase-like_sf"/>
</dbReference>
<evidence type="ECO:0000256" key="1">
    <source>
        <dbReference type="ARBA" id="ARBA00022801"/>
    </source>
</evidence>
<dbReference type="CDD" id="cd00431">
    <property type="entry name" value="cysteine_hydrolases"/>
    <property type="match status" value="1"/>
</dbReference>
<dbReference type="Proteomes" id="UP001212170">
    <property type="component" value="Unassembled WGS sequence"/>
</dbReference>
<accession>A0ABT4WIH4</accession>
<dbReference type="InterPro" id="IPR050272">
    <property type="entry name" value="Isochorismatase-like_hydrls"/>
</dbReference>
<reference evidence="3 4" key="1">
    <citation type="journal article" date="2023" name="Chemosphere">
        <title>Whole genome analysis of Flavobacterium aziz-sancarii sp. nov., isolated from Ardley Island (Antarctica), revealed a rich resistome and bioremediation potential.</title>
        <authorList>
            <person name="Otur C."/>
            <person name="Okay S."/>
            <person name="Kurt-Kizildogan A."/>
        </authorList>
    </citation>
    <scope>NUCLEOTIDE SEQUENCE [LARGE SCALE GENOMIC DNA]</scope>
    <source>
        <strain evidence="3 4">AC</strain>
    </source>
</reference>
<dbReference type="PANTHER" id="PTHR43540">
    <property type="entry name" value="PEROXYUREIDOACRYLATE/UREIDOACRYLATE AMIDOHYDROLASE-RELATED"/>
    <property type="match status" value="1"/>
</dbReference>
<keyword evidence="1 3" id="KW-0378">Hydrolase</keyword>
<dbReference type="Pfam" id="PF00857">
    <property type="entry name" value="Isochorismatase"/>
    <property type="match status" value="1"/>
</dbReference>
<name>A0ABT4WIH4_9FLAO</name>
<sequence length="181" mass="20707">MQLTAQELIVIIDPQKDFTDLEGAYAKNHSITQIQEVKARINILTKRLDKNRFVIIYSNYQKDQFGDGILMCLKSTKGHDIDIAFDDAARLISKIQHSSFSSEEFKTYLKDNRIRTLILCGFLAEYCIRQTAIDALENGYDVKLLKEFIGTGDDVQHRKQAMLYDLENKGATTINGIFDCE</sequence>
<dbReference type="SUPFAM" id="SSF52499">
    <property type="entry name" value="Isochorismatase-like hydrolases"/>
    <property type="match status" value="1"/>
</dbReference>
<comment type="caution">
    <text evidence="3">The sequence shown here is derived from an EMBL/GenBank/DDBJ whole genome shotgun (WGS) entry which is preliminary data.</text>
</comment>
<evidence type="ECO:0000259" key="2">
    <source>
        <dbReference type="Pfam" id="PF00857"/>
    </source>
</evidence>
<evidence type="ECO:0000313" key="3">
    <source>
        <dbReference type="EMBL" id="MDA6072398.1"/>
    </source>
</evidence>
<dbReference type="Gene3D" id="3.40.50.850">
    <property type="entry name" value="Isochorismatase-like"/>
    <property type="match status" value="1"/>
</dbReference>
<dbReference type="EMBL" id="JAMZNK010000060">
    <property type="protein sequence ID" value="MDA6072398.1"/>
    <property type="molecule type" value="Genomic_DNA"/>
</dbReference>
<dbReference type="RefSeq" id="WP_271338370.1">
    <property type="nucleotide sequence ID" value="NZ_JAMZNK010000060.1"/>
</dbReference>
<dbReference type="GO" id="GO:0016787">
    <property type="term" value="F:hydrolase activity"/>
    <property type="evidence" value="ECO:0007669"/>
    <property type="project" value="UniProtKB-KW"/>
</dbReference>
<organism evidence="3 4">
    <name type="scientific">Flavobacterium azizsancarii</name>
    <dbReference type="NCBI Taxonomy" id="2961580"/>
    <lineage>
        <taxon>Bacteria</taxon>
        <taxon>Pseudomonadati</taxon>
        <taxon>Bacteroidota</taxon>
        <taxon>Flavobacteriia</taxon>
        <taxon>Flavobacteriales</taxon>
        <taxon>Flavobacteriaceae</taxon>
        <taxon>Flavobacterium</taxon>
    </lineage>
</organism>
<keyword evidence="4" id="KW-1185">Reference proteome</keyword>
<protein>
    <submittedName>
        <fullName evidence="3">Cysteine hydrolase</fullName>
    </submittedName>
</protein>
<feature type="domain" description="Isochorismatase-like" evidence="2">
    <location>
        <begin position="8"/>
        <end position="172"/>
    </location>
</feature>
<dbReference type="InterPro" id="IPR000868">
    <property type="entry name" value="Isochorismatase-like_dom"/>
</dbReference>
<evidence type="ECO:0000313" key="4">
    <source>
        <dbReference type="Proteomes" id="UP001212170"/>
    </source>
</evidence>